<evidence type="ECO:0000313" key="3">
    <source>
        <dbReference type="Proteomes" id="UP001249851"/>
    </source>
</evidence>
<keyword evidence="3" id="KW-1185">Reference proteome</keyword>
<reference evidence="2" key="1">
    <citation type="journal article" date="2023" name="G3 (Bethesda)">
        <title>Whole genome assembly and annotation of the endangered Caribbean coral Acropora cervicornis.</title>
        <authorList>
            <person name="Selwyn J.D."/>
            <person name="Vollmer S.V."/>
        </authorList>
    </citation>
    <scope>NUCLEOTIDE SEQUENCE</scope>
    <source>
        <strain evidence="2">K2</strain>
    </source>
</reference>
<accession>A0AAD9UXN2</accession>
<gene>
    <name evidence="2" type="ORF">P5673_025035</name>
</gene>
<reference evidence="2" key="2">
    <citation type="journal article" date="2023" name="Science">
        <title>Genomic signatures of disease resistance in endangered staghorn corals.</title>
        <authorList>
            <person name="Vollmer S.V."/>
            <person name="Selwyn J.D."/>
            <person name="Despard B.A."/>
            <person name="Roesel C.L."/>
        </authorList>
    </citation>
    <scope>NUCLEOTIDE SEQUENCE</scope>
    <source>
        <strain evidence="2">K2</strain>
    </source>
</reference>
<comment type="caution">
    <text evidence="2">The sequence shown here is derived from an EMBL/GenBank/DDBJ whole genome shotgun (WGS) entry which is preliminary data.</text>
</comment>
<dbReference type="EMBL" id="JARQWQ010000076">
    <property type="protein sequence ID" value="KAK2553547.1"/>
    <property type="molecule type" value="Genomic_DNA"/>
</dbReference>
<evidence type="ECO:0000313" key="2">
    <source>
        <dbReference type="EMBL" id="KAK2553547.1"/>
    </source>
</evidence>
<feature type="region of interest" description="Disordered" evidence="1">
    <location>
        <begin position="141"/>
        <end position="179"/>
    </location>
</feature>
<proteinExistence type="predicted"/>
<sequence>EQISCYVHGITAQNKNDQGPSLLEAAGCQEYDTAPSDDPDCVSSELAVSSQTNPSVLLVMNNDPQMPVADVSEQVCQSCKLLREEMAILKGRVTRLKKRISNNQEHWVKTFQEFQQQNLTANAETQTPDEIPTAKVYLDMPADVFDEKEELPEPLSDQQNEYDSLDDDPTWSPEELERA</sequence>
<evidence type="ECO:0000256" key="1">
    <source>
        <dbReference type="SAM" id="MobiDB-lite"/>
    </source>
</evidence>
<feature type="non-terminal residue" evidence="2">
    <location>
        <position position="1"/>
    </location>
</feature>
<name>A0AAD9UXN2_ACRCE</name>
<dbReference type="Proteomes" id="UP001249851">
    <property type="component" value="Unassembled WGS sequence"/>
</dbReference>
<dbReference type="AlphaFoldDB" id="A0AAD9UXN2"/>
<protein>
    <submittedName>
        <fullName evidence="2">Uncharacterized protein</fullName>
    </submittedName>
</protein>
<organism evidence="2 3">
    <name type="scientific">Acropora cervicornis</name>
    <name type="common">Staghorn coral</name>
    <dbReference type="NCBI Taxonomy" id="6130"/>
    <lineage>
        <taxon>Eukaryota</taxon>
        <taxon>Metazoa</taxon>
        <taxon>Cnidaria</taxon>
        <taxon>Anthozoa</taxon>
        <taxon>Hexacorallia</taxon>
        <taxon>Scleractinia</taxon>
        <taxon>Astrocoeniina</taxon>
        <taxon>Acroporidae</taxon>
        <taxon>Acropora</taxon>
    </lineage>
</organism>